<name>A0ACD1A9S3_9FIRM</name>
<accession>A0ACD1A9S3</accession>
<sequence>MEALDAMETYGVISLIPVAVVIVTAIITKRALESLVLGTFVGAILIAKSAWWGTWFDYTLTEIGDSAYYIIMFGMFGAMIRILQYSGSALGFADIGARLANSRKKTMLFTWVLGIIIFVEDYLNALGVGVAMQTLTDKWKISREYLAFIVNSTGAAVCILVPFSSWGILYASQIEEVGVLGEVSGFNAYVNSIPFMLYAWIAVIVVPLFILGVVPLYGPMKKAEERVLGTGRVFPDYHYEEEIVDGMQDDTKPSNALNFIVPMIVLIGITIYTADIVFGVIISVVAAFIMLFFQKLMSLGQFCDHIVGGFKDMLYVTMLVLAAFVLQDFNDALGLTPFVIDSVAPILSPALFPAVTFIVIAGLAFATGSFWGVAAISFPIILPLAIALNVNPYMAIGAVAAATAFGSHACFYSDAVTVTCAATGLKNMDYARTALPLIGLPLVLGVLAYLVLGIVMA</sequence>
<dbReference type="Proteomes" id="UP000594014">
    <property type="component" value="Chromosome"/>
</dbReference>
<proteinExistence type="predicted"/>
<evidence type="ECO:0000313" key="2">
    <source>
        <dbReference type="Proteomes" id="UP000594014"/>
    </source>
</evidence>
<reference evidence="1" key="1">
    <citation type="submission" date="2019-08" db="EMBL/GenBank/DDBJ databases">
        <title>Genome sequence of Clostridiales bacterium MT110.</title>
        <authorList>
            <person name="Cao J."/>
        </authorList>
    </citation>
    <scope>NUCLEOTIDE SEQUENCE</scope>
    <source>
        <strain evidence="1">MT110</strain>
    </source>
</reference>
<gene>
    <name evidence="1" type="ORF">FRZ06_07560</name>
</gene>
<organism evidence="1 2">
    <name type="scientific">Anoxybacterium hadale</name>
    <dbReference type="NCBI Taxonomy" id="3408580"/>
    <lineage>
        <taxon>Bacteria</taxon>
        <taxon>Bacillati</taxon>
        <taxon>Bacillota</taxon>
        <taxon>Clostridia</taxon>
        <taxon>Peptostreptococcales</taxon>
        <taxon>Anaerovoracaceae</taxon>
        <taxon>Anoxybacterium</taxon>
    </lineage>
</organism>
<evidence type="ECO:0000313" key="1">
    <source>
        <dbReference type="EMBL" id="QOX63212.1"/>
    </source>
</evidence>
<keyword evidence="2" id="KW-1185">Reference proteome</keyword>
<protein>
    <submittedName>
        <fullName evidence="1">Sodium:proton antiporter</fullName>
    </submittedName>
</protein>
<dbReference type="EMBL" id="CP042469">
    <property type="protein sequence ID" value="QOX63212.1"/>
    <property type="molecule type" value="Genomic_DNA"/>
</dbReference>